<dbReference type="Proteomes" id="UP000694620">
    <property type="component" value="Chromosome 16"/>
</dbReference>
<accession>A0A8C4SZ30</accession>
<reference evidence="1" key="2">
    <citation type="submission" date="2025-08" db="UniProtKB">
        <authorList>
            <consortium name="Ensembl"/>
        </authorList>
    </citation>
    <scope>IDENTIFICATION</scope>
</reference>
<dbReference type="Ensembl" id="ENSECRT00000024249.1">
    <property type="protein sequence ID" value="ENSECRP00000023726.1"/>
    <property type="gene ID" value="ENSECRG00000016066.1"/>
</dbReference>
<evidence type="ECO:0000313" key="1">
    <source>
        <dbReference type="Ensembl" id="ENSECRP00000023726.1"/>
    </source>
</evidence>
<sequence length="82" mass="9029">MQIHCSTLRMLTQRCLAPPLTGPVKSSLFTHALSSPLSLAARLHRWCTNCSRYINNGWTLSGKTLPLCVRRTPAPLLSAAHC</sequence>
<dbReference type="AlphaFoldDB" id="A0A8C4SZ30"/>
<proteinExistence type="predicted"/>
<evidence type="ECO:0000313" key="2">
    <source>
        <dbReference type="Proteomes" id="UP000694620"/>
    </source>
</evidence>
<name>A0A8C4SZ30_ERPCA</name>
<organism evidence="1 2">
    <name type="scientific">Erpetoichthys calabaricus</name>
    <name type="common">Rope fish</name>
    <name type="synonym">Calamoichthys calabaricus</name>
    <dbReference type="NCBI Taxonomy" id="27687"/>
    <lineage>
        <taxon>Eukaryota</taxon>
        <taxon>Metazoa</taxon>
        <taxon>Chordata</taxon>
        <taxon>Craniata</taxon>
        <taxon>Vertebrata</taxon>
        <taxon>Euteleostomi</taxon>
        <taxon>Actinopterygii</taxon>
        <taxon>Polypteriformes</taxon>
        <taxon>Polypteridae</taxon>
        <taxon>Erpetoichthys</taxon>
    </lineage>
</organism>
<reference evidence="1" key="1">
    <citation type="submission" date="2021-06" db="EMBL/GenBank/DDBJ databases">
        <authorList>
            <consortium name="Wellcome Sanger Institute Data Sharing"/>
        </authorList>
    </citation>
    <scope>NUCLEOTIDE SEQUENCE [LARGE SCALE GENOMIC DNA]</scope>
</reference>
<keyword evidence="2" id="KW-1185">Reference proteome</keyword>
<reference evidence="1" key="3">
    <citation type="submission" date="2025-09" db="UniProtKB">
        <authorList>
            <consortium name="Ensembl"/>
        </authorList>
    </citation>
    <scope>IDENTIFICATION</scope>
</reference>
<protein>
    <submittedName>
        <fullName evidence="1">Uncharacterized protein</fullName>
    </submittedName>
</protein>